<comment type="caution">
    <text evidence="1">The sequence shown here is derived from an EMBL/GenBank/DDBJ whole genome shotgun (WGS) entry which is preliminary data.</text>
</comment>
<proteinExistence type="predicted"/>
<keyword evidence="2" id="KW-1185">Reference proteome</keyword>
<organism evidence="1 2">
    <name type="scientific">Colletotrichum orbiculare (strain 104-T / ATCC 96160 / CBS 514.97 / LARS 414 / MAFF 240422)</name>
    <name type="common">Cucumber anthracnose fungus</name>
    <name type="synonym">Colletotrichum lagenarium</name>
    <dbReference type="NCBI Taxonomy" id="1213857"/>
    <lineage>
        <taxon>Eukaryota</taxon>
        <taxon>Fungi</taxon>
        <taxon>Dikarya</taxon>
        <taxon>Ascomycota</taxon>
        <taxon>Pezizomycotina</taxon>
        <taxon>Sordariomycetes</taxon>
        <taxon>Hypocreomycetidae</taxon>
        <taxon>Glomerellales</taxon>
        <taxon>Glomerellaceae</taxon>
        <taxon>Colletotrichum</taxon>
        <taxon>Colletotrichum orbiculare species complex</taxon>
    </lineage>
</organism>
<reference evidence="2" key="2">
    <citation type="journal article" date="2019" name="Mol. Plant Microbe Interact.">
        <title>Genome sequence resources for four phytopathogenic fungi from the Colletotrichum orbiculare species complex.</title>
        <authorList>
            <person name="Gan P."/>
            <person name="Tsushima A."/>
            <person name="Narusaka M."/>
            <person name="Narusaka Y."/>
            <person name="Takano Y."/>
            <person name="Kubo Y."/>
            <person name="Shirasu K."/>
        </authorList>
    </citation>
    <scope>GENOME REANNOTATION</scope>
    <source>
        <strain evidence="2">104-T / ATCC 96160 / CBS 514.97 / LARS 414 / MAFF 240422</strain>
    </source>
</reference>
<dbReference type="AlphaFoldDB" id="A0A484FJQ1"/>
<gene>
    <name evidence="1" type="ORF">Cob_v009073</name>
</gene>
<evidence type="ECO:0000313" key="1">
    <source>
        <dbReference type="EMBL" id="TDZ18243.1"/>
    </source>
</evidence>
<dbReference type="EMBL" id="AMCV02000025">
    <property type="protein sequence ID" value="TDZ18243.1"/>
    <property type="molecule type" value="Genomic_DNA"/>
</dbReference>
<name>A0A484FJQ1_COLOR</name>
<accession>A0A484FJQ1</accession>
<protein>
    <submittedName>
        <fullName evidence="1">Uncharacterized protein</fullName>
    </submittedName>
</protein>
<evidence type="ECO:0000313" key="2">
    <source>
        <dbReference type="Proteomes" id="UP000014480"/>
    </source>
</evidence>
<sequence length="78" mass="9106">MTDDALCKPRQRSRICRISTNAILRALHPTALYITHRNEVINRLIHRPLHRKSYESPPGDVAARYRQHCQPVTALLFF</sequence>
<reference evidence="2" key="1">
    <citation type="journal article" date="2013" name="New Phytol.">
        <title>Comparative genomic and transcriptomic analyses reveal the hemibiotrophic stage shift of Colletotrichum fungi.</title>
        <authorList>
            <person name="Gan P."/>
            <person name="Ikeda K."/>
            <person name="Irieda H."/>
            <person name="Narusaka M."/>
            <person name="O'Connell R.J."/>
            <person name="Narusaka Y."/>
            <person name="Takano Y."/>
            <person name="Kubo Y."/>
            <person name="Shirasu K."/>
        </authorList>
    </citation>
    <scope>NUCLEOTIDE SEQUENCE [LARGE SCALE GENOMIC DNA]</scope>
    <source>
        <strain evidence="2">104-T / ATCC 96160 / CBS 514.97 / LARS 414 / MAFF 240422</strain>
    </source>
</reference>
<dbReference type="Proteomes" id="UP000014480">
    <property type="component" value="Unassembled WGS sequence"/>
</dbReference>